<evidence type="ECO:0000313" key="11">
    <source>
        <dbReference type="EMBL" id="AGF69201.1"/>
    </source>
</evidence>
<dbReference type="GO" id="GO:0006952">
    <property type="term" value="P:defense response"/>
    <property type="evidence" value="ECO:0007669"/>
    <property type="project" value="UniProtKB-KW"/>
</dbReference>
<dbReference type="FunFam" id="1.10.8.430:FF:000003">
    <property type="entry name" value="Probable disease resistance protein At5g66910"/>
    <property type="match status" value="1"/>
</dbReference>
<keyword evidence="5" id="KW-0611">Plant defense</keyword>
<dbReference type="InterPro" id="IPR058922">
    <property type="entry name" value="WHD_DRP"/>
</dbReference>
<dbReference type="PANTHER" id="PTHR33463:SF220">
    <property type="entry name" value="NB-ARC DOMAIN-CONTAINING PROTEIN"/>
    <property type="match status" value="1"/>
</dbReference>
<dbReference type="InterPro" id="IPR055414">
    <property type="entry name" value="LRR_R13L4/SHOC2-like"/>
</dbReference>
<dbReference type="EMBL" id="KC176796">
    <property type="protein sequence ID" value="AGF69201.1"/>
    <property type="molecule type" value="mRNA"/>
</dbReference>
<dbReference type="Pfam" id="PF23598">
    <property type="entry name" value="LRR_14"/>
    <property type="match status" value="1"/>
</dbReference>
<evidence type="ECO:0000256" key="5">
    <source>
        <dbReference type="ARBA" id="ARBA00022821"/>
    </source>
</evidence>
<dbReference type="AlphaFoldDB" id="M1NZ84"/>
<feature type="domain" description="Disease resistance R13L4/SHOC-2-like LRR" evidence="10">
    <location>
        <begin position="572"/>
        <end position="824"/>
    </location>
</feature>
<feature type="domain" description="Disease resistance protein winged helix" evidence="9">
    <location>
        <begin position="414"/>
        <end position="489"/>
    </location>
</feature>
<dbReference type="Pfam" id="PF00931">
    <property type="entry name" value="NB-ARC"/>
    <property type="match status" value="1"/>
</dbReference>
<keyword evidence="7" id="KW-0175">Coiled coil</keyword>
<name>M1NZ84_VITLA</name>
<accession>M1NZ84</accession>
<proteinExistence type="evidence at transcript level"/>
<keyword evidence="4" id="KW-0547">Nucleotide-binding</keyword>
<dbReference type="Gene3D" id="3.80.10.10">
    <property type="entry name" value="Ribonuclease Inhibitor"/>
    <property type="match status" value="1"/>
</dbReference>
<evidence type="ECO:0000256" key="3">
    <source>
        <dbReference type="ARBA" id="ARBA00022737"/>
    </source>
</evidence>
<dbReference type="InterPro" id="IPR002182">
    <property type="entry name" value="NB-ARC"/>
</dbReference>
<dbReference type="FunFam" id="3.40.50.300:FF:001091">
    <property type="entry name" value="Probable disease resistance protein At1g61300"/>
    <property type="match status" value="1"/>
</dbReference>
<evidence type="ECO:0000256" key="7">
    <source>
        <dbReference type="SAM" id="Coils"/>
    </source>
</evidence>
<dbReference type="SUPFAM" id="SSF52058">
    <property type="entry name" value="L domain-like"/>
    <property type="match status" value="1"/>
</dbReference>
<dbReference type="SUPFAM" id="SSF52540">
    <property type="entry name" value="P-loop containing nucleoside triphosphate hydrolases"/>
    <property type="match status" value="1"/>
</dbReference>
<dbReference type="InterPro" id="IPR050905">
    <property type="entry name" value="Plant_NBS-LRR"/>
</dbReference>
<protein>
    <submittedName>
        <fullName evidence="11">Disease resistance protein RPS5-like protein 5</fullName>
    </submittedName>
</protein>
<feature type="coiled-coil region" evidence="7">
    <location>
        <begin position="25"/>
        <end position="63"/>
    </location>
</feature>
<dbReference type="InterPro" id="IPR036388">
    <property type="entry name" value="WH-like_DNA-bd_sf"/>
</dbReference>
<dbReference type="InterPro" id="IPR032675">
    <property type="entry name" value="LRR_dom_sf"/>
</dbReference>
<keyword evidence="2" id="KW-0433">Leucine-rich repeat</keyword>
<dbReference type="Gene3D" id="1.10.8.430">
    <property type="entry name" value="Helical domain of apoptotic protease-activating factors"/>
    <property type="match status" value="1"/>
</dbReference>
<dbReference type="GO" id="GO:0043531">
    <property type="term" value="F:ADP binding"/>
    <property type="evidence" value="ECO:0007669"/>
    <property type="project" value="InterPro"/>
</dbReference>
<evidence type="ECO:0000256" key="2">
    <source>
        <dbReference type="ARBA" id="ARBA00022614"/>
    </source>
</evidence>
<keyword evidence="3" id="KW-0677">Repeat</keyword>
<dbReference type="Gene3D" id="1.10.10.10">
    <property type="entry name" value="Winged helix-like DNA-binding domain superfamily/Winged helix DNA-binding domain"/>
    <property type="match status" value="1"/>
</dbReference>
<evidence type="ECO:0000259" key="8">
    <source>
        <dbReference type="Pfam" id="PF00931"/>
    </source>
</evidence>
<reference evidence="11" key="1">
    <citation type="submission" date="2012-11" db="EMBL/GenBank/DDBJ databases">
        <authorList>
            <person name="Wang P."/>
            <person name="Liu Y.C."/>
            <person name="Zhao H.K."/>
            <person name="Liang H.C."/>
            <person name="Fan J.J."/>
        </authorList>
    </citation>
    <scope>NUCLEOTIDE SEQUENCE</scope>
</reference>
<dbReference type="Pfam" id="PF23559">
    <property type="entry name" value="WHD_DRP"/>
    <property type="match status" value="1"/>
</dbReference>
<dbReference type="InterPro" id="IPR042197">
    <property type="entry name" value="Apaf_helical"/>
</dbReference>
<organism evidence="11">
    <name type="scientific">Vitis labrusca</name>
    <name type="common">Concord grape</name>
    <dbReference type="NCBI Taxonomy" id="103355"/>
    <lineage>
        <taxon>Eukaryota</taxon>
        <taxon>Viridiplantae</taxon>
        <taxon>Streptophyta</taxon>
        <taxon>Embryophyta</taxon>
        <taxon>Tracheophyta</taxon>
        <taxon>Spermatophyta</taxon>
        <taxon>Magnoliopsida</taxon>
        <taxon>eudicotyledons</taxon>
        <taxon>Gunneridae</taxon>
        <taxon>Pentapetalae</taxon>
        <taxon>rosids</taxon>
        <taxon>Vitales</taxon>
        <taxon>Vitaceae</taxon>
        <taxon>Viteae</taxon>
        <taxon>Vitis</taxon>
    </lineage>
</organism>
<feature type="domain" description="NB-ARC" evidence="8">
    <location>
        <begin position="159"/>
        <end position="326"/>
    </location>
</feature>
<evidence type="ECO:0000256" key="4">
    <source>
        <dbReference type="ARBA" id="ARBA00022741"/>
    </source>
</evidence>
<dbReference type="PANTHER" id="PTHR33463">
    <property type="entry name" value="NB-ARC DOMAIN-CONTAINING PROTEIN-RELATED"/>
    <property type="match status" value="1"/>
</dbReference>
<dbReference type="FunFam" id="1.10.10.10:FF:000322">
    <property type="entry name" value="Probable disease resistance protein At1g63360"/>
    <property type="match status" value="1"/>
</dbReference>
<evidence type="ECO:0000259" key="10">
    <source>
        <dbReference type="Pfam" id="PF23598"/>
    </source>
</evidence>
<dbReference type="Gene3D" id="3.40.50.300">
    <property type="entry name" value="P-loop containing nucleotide triphosphate hydrolases"/>
    <property type="match status" value="1"/>
</dbReference>
<dbReference type="GO" id="GO:0005524">
    <property type="term" value="F:ATP binding"/>
    <property type="evidence" value="ECO:0007669"/>
    <property type="project" value="UniProtKB-KW"/>
</dbReference>
<keyword evidence="6" id="KW-0067">ATP-binding</keyword>
<dbReference type="PRINTS" id="PR00364">
    <property type="entry name" value="DISEASERSIST"/>
</dbReference>
<dbReference type="InterPro" id="IPR027417">
    <property type="entry name" value="P-loop_NTPase"/>
</dbReference>
<evidence type="ECO:0000256" key="1">
    <source>
        <dbReference type="ARBA" id="ARBA00008894"/>
    </source>
</evidence>
<evidence type="ECO:0000256" key="6">
    <source>
        <dbReference type="ARBA" id="ARBA00022840"/>
    </source>
</evidence>
<evidence type="ECO:0000259" key="9">
    <source>
        <dbReference type="Pfam" id="PF23559"/>
    </source>
</evidence>
<sequence>MDCVSPILDVATRLWDCTAKRAVYIRHLPQNLNSLRTEMEELKNLYEDVKERVEREEKRQKKRLRVVDGWLRGVEAMEKEVQEILAKGDEEIQKKCLGTCCPKNCGASYKLGKMVLEKMDAVTVKKREGSNFSVVAEPLPIPPVIERQLDKTVGQDLLFGKVWKWLQDDGEKVSSIGLYGMGGVGKTTLLTRTNNELHKTRVEFDAVIWVTVSRPANVEKVQQVLFNKLEIPKDKWEGRSEDERAEEIFNVLKTKKFVLLLDDIWERLDLSKVGIPPLNHQDKLKMVFTTRSKQVCQKMEATKSIEVNCLPWEDAFALFQTKVGADTISSHPDIPKLAEMVAKECDGLPLALITTGRAMAGAKTPEEWEKKIQMLKNYPAKFPGTEEDLFRVLAISYDSLPDEAIKSCFLYCSLFPEDYEISHRKLIQLWIGEGFLDEYDNIQEARNQGEEVIKSLQLACLLENVISPVNEEGEKDEYLKMHDVIRDMALWLAGENGKKKNKFVVKDGVESIRAQEVEKWKKTQRISLWDSNIEELREPPYFPNMETFLASCKFIRFFPNRFFPNRFFTNMPIIRVLDLSNNFELKELPEEIGDLVTLQYLNLSRTSIQYLPMELKNLKKLRCLILKNMYFLKPLPSQMVSSLSSLQLFSSYDTANSYYMGDYERRLLEELEQLEHIDDISIDLTNVSSIQTLLNSHKLQRSIRWLQLACEHVKLVQLSLYIETLRIINCFELQDVKINFEKEVVVYSKFPRHQCLNNLCDVYISGCGELLNLTWLIFAPSLQFLSVSACESMEKVIDDERSEILEIAVDHLGVFSRLRSLALFCLPELRSIHGRALTFPSLRYICVFQCPSLRKLPFDSNIGVSKKLEKIKGEQEWWDELEWEDQTIMHKLTPYFQSDSSHYNFSLISHCTYFIRFVRTSEWEDQTIMHNCQETYSLQITTMSTIKIAPDLGVSNGRAGPGQGKIFGPRAGRGGLGAGSGPGQRAGLGAGWRAKPWAFLNKPKWL</sequence>
<comment type="similarity">
    <text evidence="1">Belongs to the disease resistance NB-LRR family.</text>
</comment>